<keyword evidence="2" id="KW-1185">Reference proteome</keyword>
<dbReference type="Pfam" id="PF10902">
    <property type="entry name" value="WYL_2"/>
    <property type="match status" value="1"/>
</dbReference>
<proteinExistence type="predicted"/>
<organism evidence="1 2">
    <name type="scientific">Cronobacter phage LPCS28</name>
    <dbReference type="NCBI Taxonomy" id="2924885"/>
    <lineage>
        <taxon>Viruses</taxon>
        <taxon>Duplodnaviria</taxon>
        <taxon>Heunggongvirae</taxon>
        <taxon>Uroviricota</taxon>
        <taxon>Caudoviricetes</taxon>
        <taxon>Pantevenvirales</taxon>
        <taxon>Straboviridae</taxon>
        <taxon>Nanhuvirus</taxon>
        <taxon>Nanhuvirus LPCS28</taxon>
    </lineage>
</organism>
<dbReference type="Proteomes" id="UP000832072">
    <property type="component" value="Segment"/>
</dbReference>
<sequence>MKIDLNSLTKNELTLYKRALQAILRTGEVQIVFEKVDGSVTVRRGTLQSRLITEKAPDVLTIETKGQEKRAENMESVRFFDLDINEFRTFRMDNLVSLGGNKPEDLIKF</sequence>
<evidence type="ECO:0000313" key="1">
    <source>
        <dbReference type="EMBL" id="UNY47077.1"/>
    </source>
</evidence>
<evidence type="ECO:0000313" key="2">
    <source>
        <dbReference type="Proteomes" id="UP000832072"/>
    </source>
</evidence>
<name>A0AAE9K5A3_9CAUD</name>
<reference evidence="1 2" key="1">
    <citation type="submission" date="2022-02" db="EMBL/GenBank/DDBJ databases">
        <authorList>
            <person name="Tian F."/>
            <person name="Li J."/>
            <person name="Li F."/>
            <person name="Tong Y."/>
        </authorList>
    </citation>
    <scope>NUCLEOTIDE SEQUENCE [LARGE SCALE GENOMIC DNA]</scope>
</reference>
<gene>
    <name evidence="1" type="ORF">EHEKIMEA_00195</name>
</gene>
<dbReference type="EMBL" id="OM638103">
    <property type="protein sequence ID" value="UNY47077.1"/>
    <property type="molecule type" value="Genomic_DNA"/>
</dbReference>
<dbReference type="InterPro" id="IPR024401">
    <property type="entry name" value="WYL_prot"/>
</dbReference>
<accession>A0AAE9K5A3</accession>
<protein>
    <submittedName>
        <fullName evidence="1">Uncharacterized protein</fullName>
    </submittedName>
</protein>